<evidence type="ECO:0000256" key="2">
    <source>
        <dbReference type="SAM" id="MobiDB-lite"/>
    </source>
</evidence>
<organism evidence="5 6">
    <name type="scientific">Streptomyces glycanivorans</name>
    <dbReference type="NCBI Taxonomy" id="3033808"/>
    <lineage>
        <taxon>Bacteria</taxon>
        <taxon>Bacillati</taxon>
        <taxon>Actinomycetota</taxon>
        <taxon>Actinomycetes</taxon>
        <taxon>Kitasatosporales</taxon>
        <taxon>Streptomycetaceae</taxon>
        <taxon>Streptomyces</taxon>
    </lineage>
</organism>
<reference evidence="5 6" key="1">
    <citation type="submission" date="2023-03" db="EMBL/GenBank/DDBJ databases">
        <title>Isolation and description of six Streptomyces strains from soil environments, able to metabolize different microbial glucans.</title>
        <authorList>
            <person name="Widen T."/>
            <person name="Larsbrink J."/>
        </authorList>
    </citation>
    <scope>NUCLEOTIDE SEQUENCE [LARGE SCALE GENOMIC DNA]</scope>
    <source>
        <strain evidence="5 6">Alt3</strain>
    </source>
</reference>
<sequence>MSEVTTVLVGAGLRGTTYARRALATGAGRVVAVAEPDPGRRARAAREFGVPAERVYADWTDVVAAGKLADACVIATQDRMHVEPAVALAGLGYHILLEKPMATGEGHASAIAEAALRNGVLLAVCHVLRYTSYTRYLKELLDSGTIGRLVSVQHLEPVGWWHHAHSFVRGNWRREDTSAPMLLTKACHDIDWLVHLFGTLPRRVGSFGSLTHLRPEDAPAGATDRCLDCPVEAGCPYSAKRLYLGCLGDEDQEFWPLSAVTAEHTEAGVLEALRTGPYGRCAYACDNDVVDNQVVTMEFESGATCSFTMSAYTPMEQRRTRLMGTHGFVEGDGTTLRLVDFRDGSERTVDTRALDTLSDRTRTDGPLTVDAGAGGAGNPGPSPEDGHGGGDEALTDAFFAAVATGDRSLLLSDATESLATHRVVWAAERARTTGTVVELDADGHVLSTA</sequence>
<feature type="region of interest" description="Disordered" evidence="2">
    <location>
        <begin position="357"/>
        <end position="392"/>
    </location>
</feature>
<evidence type="ECO:0000259" key="4">
    <source>
        <dbReference type="Pfam" id="PF02894"/>
    </source>
</evidence>
<dbReference type="InterPro" id="IPR051450">
    <property type="entry name" value="Gfo/Idh/MocA_Oxidoreductases"/>
</dbReference>
<dbReference type="PANTHER" id="PTHR43377:SF2">
    <property type="entry name" value="BINDING ROSSMANN FOLD OXIDOREDUCTASE, PUTATIVE (AFU_ORTHOLOGUE AFUA_4G00560)-RELATED"/>
    <property type="match status" value="1"/>
</dbReference>
<dbReference type="SUPFAM" id="SSF55347">
    <property type="entry name" value="Glyceraldehyde-3-phosphate dehydrogenase-like, C-terminal domain"/>
    <property type="match status" value="1"/>
</dbReference>
<proteinExistence type="inferred from homology"/>
<dbReference type="RefSeq" id="WP_147961316.1">
    <property type="nucleotide sequence ID" value="NZ_CP120983.1"/>
</dbReference>
<dbReference type="Pfam" id="PF01408">
    <property type="entry name" value="GFO_IDH_MocA"/>
    <property type="match status" value="1"/>
</dbReference>
<evidence type="ECO:0000313" key="6">
    <source>
        <dbReference type="Proteomes" id="UP001224433"/>
    </source>
</evidence>
<feature type="domain" description="Gfo/Idh/MocA-like oxidoreductase N-terminal" evidence="3">
    <location>
        <begin position="6"/>
        <end position="125"/>
    </location>
</feature>
<feature type="domain" description="Gfo/Idh/MocA-like oxidoreductase C-terminal" evidence="4">
    <location>
        <begin position="138"/>
        <end position="439"/>
    </location>
</feature>
<name>A0ABY9J4A1_9ACTN</name>
<keyword evidence="6" id="KW-1185">Reference proteome</keyword>
<accession>A0ABY9J4A1</accession>
<dbReference type="InterPro" id="IPR004104">
    <property type="entry name" value="Gfo/Idh/MocA-like_OxRdtase_C"/>
</dbReference>
<evidence type="ECO:0000313" key="5">
    <source>
        <dbReference type="EMBL" id="WLQ62662.1"/>
    </source>
</evidence>
<dbReference type="SUPFAM" id="SSF51735">
    <property type="entry name" value="NAD(P)-binding Rossmann-fold domains"/>
    <property type="match status" value="1"/>
</dbReference>
<evidence type="ECO:0000256" key="1">
    <source>
        <dbReference type="ARBA" id="ARBA00010928"/>
    </source>
</evidence>
<dbReference type="Gene3D" id="3.40.50.720">
    <property type="entry name" value="NAD(P)-binding Rossmann-like Domain"/>
    <property type="match status" value="1"/>
</dbReference>
<comment type="similarity">
    <text evidence="1">Belongs to the Gfo/Idh/MocA family.</text>
</comment>
<dbReference type="Proteomes" id="UP001224433">
    <property type="component" value="Chromosome"/>
</dbReference>
<dbReference type="EMBL" id="CP120983">
    <property type="protein sequence ID" value="WLQ62662.1"/>
    <property type="molecule type" value="Genomic_DNA"/>
</dbReference>
<dbReference type="Pfam" id="PF02894">
    <property type="entry name" value="GFO_IDH_MocA_C"/>
    <property type="match status" value="1"/>
</dbReference>
<evidence type="ECO:0000259" key="3">
    <source>
        <dbReference type="Pfam" id="PF01408"/>
    </source>
</evidence>
<protein>
    <submittedName>
        <fullName evidence="5">Gfo/Idh/MocA family oxidoreductase</fullName>
    </submittedName>
</protein>
<dbReference type="PANTHER" id="PTHR43377">
    <property type="entry name" value="BILIVERDIN REDUCTASE A"/>
    <property type="match status" value="1"/>
</dbReference>
<dbReference type="InterPro" id="IPR000683">
    <property type="entry name" value="Gfo/Idh/MocA-like_OxRdtase_N"/>
</dbReference>
<dbReference type="Gene3D" id="3.30.360.10">
    <property type="entry name" value="Dihydrodipicolinate Reductase, domain 2"/>
    <property type="match status" value="1"/>
</dbReference>
<gene>
    <name evidence="5" type="ORF">P8A20_03230</name>
</gene>
<dbReference type="InterPro" id="IPR036291">
    <property type="entry name" value="NAD(P)-bd_dom_sf"/>
</dbReference>